<organism evidence="1">
    <name type="scientific">Quercus suber</name>
    <name type="common">Cork oak</name>
    <dbReference type="NCBI Taxonomy" id="58331"/>
    <lineage>
        <taxon>Eukaryota</taxon>
        <taxon>Viridiplantae</taxon>
        <taxon>Streptophyta</taxon>
        <taxon>Embryophyta</taxon>
        <taxon>Tracheophyta</taxon>
        <taxon>Spermatophyta</taxon>
        <taxon>Magnoliopsida</taxon>
        <taxon>eudicotyledons</taxon>
        <taxon>Gunneridae</taxon>
        <taxon>Pentapetalae</taxon>
        <taxon>rosids</taxon>
        <taxon>fabids</taxon>
        <taxon>Fagales</taxon>
        <taxon>Fagaceae</taxon>
        <taxon>Quercus</taxon>
    </lineage>
</organism>
<reference evidence="1" key="2">
    <citation type="journal article" date="2018" name="Sci. Data">
        <title>The draft genome sequence of cork oak.</title>
        <authorList>
            <person name="Ramos A.M."/>
            <person name="Usie A."/>
            <person name="Barbosa P."/>
            <person name="Barros P.M."/>
            <person name="Capote T."/>
            <person name="Chaves I."/>
            <person name="Simoes F."/>
            <person name="Abreu I."/>
            <person name="Carrasquinho I."/>
            <person name="Faro C."/>
            <person name="Guimaraes J.B."/>
            <person name="Mendonca D."/>
            <person name="Nobrega F."/>
            <person name="Rodrigues L."/>
            <person name="Saibo N.J.M."/>
            <person name="Varela M.C."/>
            <person name="Egas C."/>
            <person name="Matos J."/>
            <person name="Miguel C.M."/>
            <person name="Oliveira M.M."/>
            <person name="Ricardo C.P."/>
            <person name="Goncalves S."/>
        </authorList>
    </citation>
    <scope>NUCLEOTIDE SEQUENCE [LARGE SCALE GENOMIC DNA]</scope>
    <source>
        <strain evidence="1">HL8</strain>
    </source>
</reference>
<accession>A0AAW0M0X7</accession>
<comment type="caution">
    <text evidence="1">The sequence shown here is derived from an EMBL/GenBank/DDBJ whole genome shotgun (WGS) entry which is preliminary data.</text>
</comment>
<reference evidence="1" key="3">
    <citation type="submission" date="2023-07" db="EMBL/GenBank/DDBJ databases">
        <title>An improved reference 1 genome and first organelle genomes of Quercus suber.</title>
        <authorList>
            <consortium name="Genosuber Consortium"/>
            <person name="Usie A."/>
            <person name="Serra O."/>
            <person name="Barros P."/>
        </authorList>
    </citation>
    <scope>NUCLEOTIDE SEQUENCE</scope>
    <source>
        <strain evidence="1">HL8</strain>
        <tissue evidence="1">Leaves</tissue>
    </source>
</reference>
<gene>
    <name evidence="1" type="ORF">CFP56_020928</name>
</gene>
<evidence type="ECO:0000313" key="1">
    <source>
        <dbReference type="EMBL" id="KAK7856871.1"/>
    </source>
</evidence>
<reference evidence="1" key="1">
    <citation type="submission" date="2017-12" db="EMBL/GenBank/DDBJ databases">
        <authorList>
            <person name="Barbosa P."/>
            <person name="Usie A."/>
            <person name="Ramos A.M."/>
        </authorList>
    </citation>
    <scope>NUCLEOTIDE SEQUENCE</scope>
    <source>
        <strain evidence="1">HL8</strain>
        <tissue evidence="1">Leaves</tissue>
    </source>
</reference>
<sequence>MLDISEQALNAKLVTMGLGAGLVIPQRDVGGAKIMTVDRGVICERVKELMGGAKGRKALSFAQPVGTKPTI</sequence>
<name>A0AAW0M0X7_QUESU</name>
<proteinExistence type="predicted"/>
<dbReference type="AlphaFoldDB" id="A0AAW0M0X7"/>
<protein>
    <submittedName>
        <fullName evidence="1">Uncharacterized protein</fullName>
    </submittedName>
</protein>
<dbReference type="EMBL" id="PKMF04000032">
    <property type="protein sequence ID" value="KAK7856871.1"/>
    <property type="molecule type" value="Genomic_DNA"/>
</dbReference>